<dbReference type="EMBL" id="JAAOIC020000002">
    <property type="protein sequence ID" value="KAG8042543.1"/>
    <property type="molecule type" value="Genomic_DNA"/>
</dbReference>
<reference evidence="2" key="2">
    <citation type="submission" date="2021-04" db="EMBL/GenBank/DDBJ databases">
        <title>Genome-wide patterns of bracovirus chromosomal integration into multiple host tissues during parasitism.</title>
        <authorList>
            <person name="Chebbi M.A.C."/>
        </authorList>
    </citation>
    <scope>NUCLEOTIDE SEQUENCE</scope>
    <source>
        <tissue evidence="2">Whole body</tissue>
    </source>
</reference>
<protein>
    <submittedName>
        <fullName evidence="2">Uncharacterized protein</fullName>
    </submittedName>
</protein>
<evidence type="ECO:0000256" key="1">
    <source>
        <dbReference type="SAM" id="MobiDB-lite"/>
    </source>
</evidence>
<dbReference type="Proteomes" id="UP000729913">
    <property type="component" value="Unassembled WGS sequence"/>
</dbReference>
<dbReference type="AlphaFoldDB" id="A0A8J5VCY0"/>
<evidence type="ECO:0000313" key="2">
    <source>
        <dbReference type="EMBL" id="KAG8042543.1"/>
    </source>
</evidence>
<proteinExistence type="predicted"/>
<reference evidence="2" key="1">
    <citation type="submission" date="2020-03" db="EMBL/GenBank/DDBJ databases">
        <authorList>
            <person name="Chebbi M.A."/>
            <person name="Drezen J.M."/>
        </authorList>
    </citation>
    <scope>NUCLEOTIDE SEQUENCE</scope>
    <source>
        <tissue evidence="2">Whole body</tissue>
    </source>
</reference>
<keyword evidence="3" id="KW-1185">Reference proteome</keyword>
<accession>A0A8J5VCY0</accession>
<dbReference type="OrthoDB" id="7634475at2759"/>
<sequence>MARAGTQRWRNPAPEGDDVQRSIELLDKVLSEYDEHSSIEIEAPGDETGELEEGSSASGVGEAVDEADADADGQVGGRDSSTEPSIGLTPEDESPSLGHHRKPDAESCTVCGTGRRMPLWRRVGTRLQGNLRACRTTCRCPVTGSWSRKLRVKIRKKNTGRARADGDECDQRMWKRTRTRRMFSKYPAIMIIARVN</sequence>
<feature type="region of interest" description="Disordered" evidence="1">
    <location>
        <begin position="1"/>
        <end position="107"/>
    </location>
</feature>
<name>A0A8J5VCY0_9HYME</name>
<feature type="compositionally biased region" description="Basic and acidic residues" evidence="1">
    <location>
        <begin position="18"/>
        <end position="39"/>
    </location>
</feature>
<organism evidence="2 3">
    <name type="scientific">Cotesia typhae</name>
    <dbReference type="NCBI Taxonomy" id="2053667"/>
    <lineage>
        <taxon>Eukaryota</taxon>
        <taxon>Metazoa</taxon>
        <taxon>Ecdysozoa</taxon>
        <taxon>Arthropoda</taxon>
        <taxon>Hexapoda</taxon>
        <taxon>Insecta</taxon>
        <taxon>Pterygota</taxon>
        <taxon>Neoptera</taxon>
        <taxon>Endopterygota</taxon>
        <taxon>Hymenoptera</taxon>
        <taxon>Apocrita</taxon>
        <taxon>Ichneumonoidea</taxon>
        <taxon>Braconidae</taxon>
        <taxon>Microgastrinae</taxon>
        <taxon>Cotesia</taxon>
    </lineage>
</organism>
<gene>
    <name evidence="2" type="ORF">G9C98_005177</name>
</gene>
<evidence type="ECO:0000313" key="3">
    <source>
        <dbReference type="Proteomes" id="UP000729913"/>
    </source>
</evidence>
<comment type="caution">
    <text evidence="2">The sequence shown here is derived from an EMBL/GenBank/DDBJ whole genome shotgun (WGS) entry which is preliminary data.</text>
</comment>
<feature type="compositionally biased region" description="Acidic residues" evidence="1">
    <location>
        <begin position="43"/>
        <end position="53"/>
    </location>
</feature>